<proteinExistence type="predicted"/>
<name>A0A383AET2_9ZZZZ</name>
<feature type="non-terminal residue" evidence="2">
    <location>
        <position position="1"/>
    </location>
</feature>
<protein>
    <submittedName>
        <fullName evidence="2">Uncharacterized protein</fullName>
    </submittedName>
</protein>
<evidence type="ECO:0000256" key="1">
    <source>
        <dbReference type="SAM" id="MobiDB-lite"/>
    </source>
</evidence>
<dbReference type="EMBL" id="UINC01191460">
    <property type="protein sequence ID" value="SVE06121.1"/>
    <property type="molecule type" value="Genomic_DNA"/>
</dbReference>
<evidence type="ECO:0000313" key="2">
    <source>
        <dbReference type="EMBL" id="SVE06121.1"/>
    </source>
</evidence>
<accession>A0A383AET2</accession>
<organism evidence="2">
    <name type="scientific">marine metagenome</name>
    <dbReference type="NCBI Taxonomy" id="408172"/>
    <lineage>
        <taxon>unclassified sequences</taxon>
        <taxon>metagenomes</taxon>
        <taxon>ecological metagenomes</taxon>
    </lineage>
</organism>
<feature type="compositionally biased region" description="Basic residues" evidence="1">
    <location>
        <begin position="1"/>
        <end position="12"/>
    </location>
</feature>
<sequence length="45" mass="4985">ILQKRVVFRHPGHPTGRPAGLPEGTTRRSVRRLSGRNPTARPIGM</sequence>
<feature type="non-terminal residue" evidence="2">
    <location>
        <position position="45"/>
    </location>
</feature>
<feature type="region of interest" description="Disordered" evidence="1">
    <location>
        <begin position="1"/>
        <end position="45"/>
    </location>
</feature>
<gene>
    <name evidence="2" type="ORF">METZ01_LOCUS458975</name>
</gene>
<reference evidence="2" key="1">
    <citation type="submission" date="2018-05" db="EMBL/GenBank/DDBJ databases">
        <authorList>
            <person name="Lanie J.A."/>
            <person name="Ng W.-L."/>
            <person name="Kazmierczak K.M."/>
            <person name="Andrzejewski T.M."/>
            <person name="Davidsen T.M."/>
            <person name="Wayne K.J."/>
            <person name="Tettelin H."/>
            <person name="Glass J.I."/>
            <person name="Rusch D."/>
            <person name="Podicherti R."/>
            <person name="Tsui H.-C.T."/>
            <person name="Winkler M.E."/>
        </authorList>
    </citation>
    <scope>NUCLEOTIDE SEQUENCE</scope>
</reference>
<dbReference type="AlphaFoldDB" id="A0A383AET2"/>